<dbReference type="PANTHER" id="PTHR11178">
    <property type="entry name" value="IRON-SULFUR CLUSTER SCAFFOLD PROTEIN NFU-RELATED"/>
    <property type="match status" value="1"/>
</dbReference>
<name>A0A6N9QXF6_9MICC</name>
<comment type="function">
    <text evidence="1">May be involved in the formation or repair of [Fe-S] clusters present in iron-sulfur proteins.</text>
</comment>
<evidence type="ECO:0000256" key="2">
    <source>
        <dbReference type="SAM" id="MobiDB-lite"/>
    </source>
</evidence>
<dbReference type="GO" id="GO:0005506">
    <property type="term" value="F:iron ion binding"/>
    <property type="evidence" value="ECO:0007669"/>
    <property type="project" value="InterPro"/>
</dbReference>
<comment type="caution">
    <text evidence="4">The sequence shown here is derived from an EMBL/GenBank/DDBJ whole genome shotgun (WGS) entry which is preliminary data.</text>
</comment>
<protein>
    <recommendedName>
        <fullName evidence="3">NIF system FeS cluster assembly NifU C-terminal domain-containing protein</fullName>
    </recommendedName>
</protein>
<dbReference type="GO" id="GO:0016226">
    <property type="term" value="P:iron-sulfur cluster assembly"/>
    <property type="evidence" value="ECO:0007669"/>
    <property type="project" value="InterPro"/>
</dbReference>
<dbReference type="GO" id="GO:0051536">
    <property type="term" value="F:iron-sulfur cluster binding"/>
    <property type="evidence" value="ECO:0007669"/>
    <property type="project" value="InterPro"/>
</dbReference>
<evidence type="ECO:0000256" key="1">
    <source>
        <dbReference type="ARBA" id="ARBA00049958"/>
    </source>
</evidence>
<feature type="region of interest" description="Disordered" evidence="2">
    <location>
        <begin position="171"/>
        <end position="196"/>
    </location>
</feature>
<gene>
    <name evidence="4" type="ORF">GKZ75_02310</name>
</gene>
<accession>A0A6N9QXF6</accession>
<dbReference type="InterPro" id="IPR001075">
    <property type="entry name" value="NIF_FeS_clus_asmbl_NifU_C"/>
</dbReference>
<dbReference type="SUPFAM" id="SSF117916">
    <property type="entry name" value="Fe-S cluster assembly (FSCA) domain-like"/>
    <property type="match status" value="1"/>
</dbReference>
<evidence type="ECO:0000259" key="3">
    <source>
        <dbReference type="Pfam" id="PF01106"/>
    </source>
</evidence>
<proteinExistence type="predicted"/>
<evidence type="ECO:0000313" key="4">
    <source>
        <dbReference type="EMBL" id="NDO77098.1"/>
    </source>
</evidence>
<reference evidence="4 5" key="1">
    <citation type="submission" date="2019-11" db="EMBL/GenBank/DDBJ databases">
        <title>Draft genome sequence of Kocuria indica DP-K7, a methyl red degrading Actinobacterium.</title>
        <authorList>
            <person name="Kumaran S."/>
            <person name="Tischler D."/>
            <person name="Ngo A.C.R."/>
            <person name="Schultes F."/>
        </authorList>
    </citation>
    <scope>NUCLEOTIDE SEQUENCE [LARGE SCALE GENOMIC DNA]</scope>
    <source>
        <strain evidence="4 5">DP-K7</strain>
    </source>
</reference>
<dbReference type="Pfam" id="PF01106">
    <property type="entry name" value="NifU"/>
    <property type="match status" value="1"/>
</dbReference>
<dbReference type="Proteomes" id="UP000471026">
    <property type="component" value="Unassembled WGS sequence"/>
</dbReference>
<dbReference type="Gene3D" id="3.30.300.130">
    <property type="entry name" value="Fe-S cluster assembly (FSCA)"/>
    <property type="match status" value="1"/>
</dbReference>
<organism evidence="4 5">
    <name type="scientific">Kocuria marina subsp. indica</name>
    <dbReference type="NCBI Taxonomy" id="1049583"/>
    <lineage>
        <taxon>Bacteria</taxon>
        <taxon>Bacillati</taxon>
        <taxon>Actinomycetota</taxon>
        <taxon>Actinomycetes</taxon>
        <taxon>Micrococcales</taxon>
        <taxon>Micrococcaceae</taxon>
        <taxon>Kocuria</taxon>
    </lineage>
</organism>
<dbReference type="AlphaFoldDB" id="A0A6N9QXF6"/>
<evidence type="ECO:0000313" key="5">
    <source>
        <dbReference type="Proteomes" id="UP000471026"/>
    </source>
</evidence>
<sequence>MSIMTEPVLMHPEATSDPRVLRWVLTGRSDSLAHATAEPDSPMQRLVVHGTLRRATGGAGWIDTELGAGREWRDIAAEVRDAVGECAAHAAPHTASDADLRELAQEVLEREIAPLAGAHGGRIEIVGVEGHTVTVSLEGACHGCPAAKVTLQNRFQRSLARRIPDATVVEDSRSAARTTARPAGPLRLPFPRWRKG</sequence>
<dbReference type="InterPro" id="IPR034904">
    <property type="entry name" value="FSCA_dom_sf"/>
</dbReference>
<dbReference type="EMBL" id="WMHZ01000002">
    <property type="protein sequence ID" value="NDO77098.1"/>
    <property type="molecule type" value="Genomic_DNA"/>
</dbReference>
<feature type="domain" description="NIF system FeS cluster assembly NifU C-terminal" evidence="3">
    <location>
        <begin position="105"/>
        <end position="170"/>
    </location>
</feature>